<protein>
    <submittedName>
        <fullName evidence="2">Uncharacterized protein</fullName>
    </submittedName>
</protein>
<feature type="transmembrane region" description="Helical" evidence="1">
    <location>
        <begin position="12"/>
        <end position="33"/>
    </location>
</feature>
<proteinExistence type="predicted"/>
<dbReference type="EMBL" id="OW240916">
    <property type="protein sequence ID" value="CAH2292808.1"/>
    <property type="molecule type" value="Genomic_DNA"/>
</dbReference>
<keyword evidence="1" id="KW-0472">Membrane</keyword>
<keyword evidence="3" id="KW-1185">Reference proteome</keyword>
<dbReference type="Proteomes" id="UP001295444">
    <property type="component" value="Chromosome 05"/>
</dbReference>
<evidence type="ECO:0000256" key="1">
    <source>
        <dbReference type="SAM" id="Phobius"/>
    </source>
</evidence>
<reference evidence="2" key="1">
    <citation type="submission" date="2022-03" db="EMBL/GenBank/DDBJ databases">
        <authorList>
            <person name="Alioto T."/>
            <person name="Alioto T."/>
            <person name="Gomez Garrido J."/>
        </authorList>
    </citation>
    <scope>NUCLEOTIDE SEQUENCE</scope>
</reference>
<name>A0AAD1S521_PELCU</name>
<gene>
    <name evidence="2" type="ORF">PECUL_23A041919</name>
</gene>
<evidence type="ECO:0000313" key="2">
    <source>
        <dbReference type="EMBL" id="CAH2292808.1"/>
    </source>
</evidence>
<keyword evidence="1" id="KW-1133">Transmembrane helix</keyword>
<evidence type="ECO:0000313" key="3">
    <source>
        <dbReference type="Proteomes" id="UP001295444"/>
    </source>
</evidence>
<organism evidence="2 3">
    <name type="scientific">Pelobates cultripes</name>
    <name type="common">Western spadefoot toad</name>
    <dbReference type="NCBI Taxonomy" id="61616"/>
    <lineage>
        <taxon>Eukaryota</taxon>
        <taxon>Metazoa</taxon>
        <taxon>Chordata</taxon>
        <taxon>Craniata</taxon>
        <taxon>Vertebrata</taxon>
        <taxon>Euteleostomi</taxon>
        <taxon>Amphibia</taxon>
        <taxon>Batrachia</taxon>
        <taxon>Anura</taxon>
        <taxon>Pelobatoidea</taxon>
        <taxon>Pelobatidae</taxon>
        <taxon>Pelobates</taxon>
    </lineage>
</organism>
<keyword evidence="1" id="KW-0812">Transmembrane</keyword>
<dbReference type="AlphaFoldDB" id="A0AAD1S521"/>
<sequence>MDGFGAFQLPFYVWLIIAVVCFIFLLSCLRSLFKCCKSTNYTGTNVTADSTTIYAINSQFNTGYQSNQDNRPHFESQHFPSTTVPLSEPFRFTTAPNQAYLQNTNFTIAQTTVIQDLPPSYEDVIRQK</sequence>
<accession>A0AAD1S521</accession>